<evidence type="ECO:0000313" key="1">
    <source>
        <dbReference type="EMBL" id="MBE8727319.1"/>
    </source>
</evidence>
<sequence length="95" mass="11763">MIFHNYFVFELRISKLHILNKQREIDLLKFSYLFIICREDAKTQSLFLTAKFLKFSYLLEVLKILQRRHKGTKFIFNREVRQELRKVRKVFHSVR</sequence>
<gene>
    <name evidence="1" type="ORF">C4F50_20595</name>
</gene>
<protein>
    <submittedName>
        <fullName evidence="1">Uncharacterized protein</fullName>
    </submittedName>
</protein>
<organism evidence="1 2">
    <name type="scientific">Flavobacterium hungaricum</name>
    <dbReference type="NCBI Taxonomy" id="2082725"/>
    <lineage>
        <taxon>Bacteria</taxon>
        <taxon>Pseudomonadati</taxon>
        <taxon>Bacteroidota</taxon>
        <taxon>Flavobacteriia</taxon>
        <taxon>Flavobacteriales</taxon>
        <taxon>Flavobacteriaceae</taxon>
        <taxon>Flavobacterium</taxon>
    </lineage>
</organism>
<dbReference type="EMBL" id="PRDM01000005">
    <property type="protein sequence ID" value="MBE8727319.1"/>
    <property type="molecule type" value="Genomic_DNA"/>
</dbReference>
<reference evidence="1 2" key="1">
    <citation type="submission" date="2018-07" db="EMBL/GenBank/DDBJ databases">
        <title>Genome assembly of strain KB82.</title>
        <authorList>
            <person name="Kukolya J."/>
            <person name="Horvath B."/>
            <person name="Nagy I."/>
            <person name="Toth A."/>
        </authorList>
    </citation>
    <scope>NUCLEOTIDE SEQUENCE [LARGE SCALE GENOMIC DNA]</scope>
    <source>
        <strain evidence="1 2">Kb82</strain>
    </source>
</reference>
<name>A0ABR9TPL1_9FLAO</name>
<accession>A0ABR9TPL1</accession>
<comment type="caution">
    <text evidence="1">The sequence shown here is derived from an EMBL/GenBank/DDBJ whole genome shotgun (WGS) entry which is preliminary data.</text>
</comment>
<proteinExistence type="predicted"/>
<dbReference type="Proteomes" id="UP000640614">
    <property type="component" value="Unassembled WGS sequence"/>
</dbReference>
<keyword evidence="2" id="KW-1185">Reference proteome</keyword>
<evidence type="ECO:0000313" key="2">
    <source>
        <dbReference type="Proteomes" id="UP000640614"/>
    </source>
</evidence>